<dbReference type="GO" id="GO:0006508">
    <property type="term" value="P:proteolysis"/>
    <property type="evidence" value="ECO:0007669"/>
    <property type="project" value="UniProtKB-KW"/>
</dbReference>
<evidence type="ECO:0000256" key="3">
    <source>
        <dbReference type="ARBA" id="ARBA00022801"/>
    </source>
</evidence>
<dbReference type="Pfam" id="PF00082">
    <property type="entry name" value="Peptidase_S8"/>
    <property type="match status" value="1"/>
</dbReference>
<dbReference type="PROSITE" id="PS00138">
    <property type="entry name" value="SUBTILASE_SER"/>
    <property type="match status" value="1"/>
</dbReference>
<dbReference type="InterPro" id="IPR034193">
    <property type="entry name" value="PCSK9_ProteinaseK-like"/>
</dbReference>
<comment type="caution">
    <text evidence="10">The sequence shown here is derived from an EMBL/GenBank/DDBJ whole genome shotgun (WGS) entry which is preliminary data.</text>
</comment>
<dbReference type="InterPro" id="IPR010259">
    <property type="entry name" value="S8pro/Inhibitor_I9"/>
</dbReference>
<dbReference type="PRINTS" id="PR00723">
    <property type="entry name" value="SUBTILISIN"/>
</dbReference>
<evidence type="ECO:0000256" key="5">
    <source>
        <dbReference type="PROSITE-ProRule" id="PRU01240"/>
    </source>
</evidence>
<dbReference type="InterPro" id="IPR000209">
    <property type="entry name" value="Peptidase_S8/S53_dom"/>
</dbReference>
<dbReference type="InterPro" id="IPR023827">
    <property type="entry name" value="Peptidase_S8_Asp-AS"/>
</dbReference>
<comment type="similarity">
    <text evidence="1 5 6">Belongs to the peptidase S8 family.</text>
</comment>
<keyword evidence="2 5" id="KW-0645">Protease</keyword>
<dbReference type="InterPro" id="IPR036852">
    <property type="entry name" value="Peptidase_S8/S53_dom_sf"/>
</dbReference>
<evidence type="ECO:0000259" key="9">
    <source>
        <dbReference type="Pfam" id="PF05922"/>
    </source>
</evidence>
<evidence type="ECO:0000256" key="4">
    <source>
        <dbReference type="ARBA" id="ARBA00022825"/>
    </source>
</evidence>
<dbReference type="PROSITE" id="PS00137">
    <property type="entry name" value="SUBTILASE_HIS"/>
    <property type="match status" value="1"/>
</dbReference>
<dbReference type="Proteomes" id="UP001150538">
    <property type="component" value="Unassembled WGS sequence"/>
</dbReference>
<dbReference type="InterPro" id="IPR037045">
    <property type="entry name" value="S8pro/Inhibitor_I9_sf"/>
</dbReference>
<dbReference type="AlphaFoldDB" id="A0A9W8DQE1"/>
<name>A0A9W8DQE1_9FUNG</name>
<dbReference type="InterPro" id="IPR015500">
    <property type="entry name" value="Peptidase_S8_subtilisin-rel"/>
</dbReference>
<dbReference type="InterPro" id="IPR022398">
    <property type="entry name" value="Peptidase_S8_His-AS"/>
</dbReference>
<dbReference type="GO" id="GO:0005615">
    <property type="term" value="C:extracellular space"/>
    <property type="evidence" value="ECO:0007669"/>
    <property type="project" value="TreeGrafter"/>
</dbReference>
<keyword evidence="11" id="KW-1185">Reference proteome</keyword>
<feature type="domain" description="Peptidase S8/S53" evidence="8">
    <location>
        <begin position="162"/>
        <end position="403"/>
    </location>
</feature>
<evidence type="ECO:0000313" key="11">
    <source>
        <dbReference type="Proteomes" id="UP001150538"/>
    </source>
</evidence>
<dbReference type="FunFam" id="3.40.50.200:FF:000007">
    <property type="entry name" value="Subtilisin-like serine protease"/>
    <property type="match status" value="1"/>
</dbReference>
<evidence type="ECO:0000259" key="8">
    <source>
        <dbReference type="Pfam" id="PF00082"/>
    </source>
</evidence>
<dbReference type="GO" id="GO:0004252">
    <property type="term" value="F:serine-type endopeptidase activity"/>
    <property type="evidence" value="ECO:0007669"/>
    <property type="project" value="UniProtKB-UniRule"/>
</dbReference>
<evidence type="ECO:0000313" key="10">
    <source>
        <dbReference type="EMBL" id="KAJ1920296.1"/>
    </source>
</evidence>
<dbReference type="PROSITE" id="PS00136">
    <property type="entry name" value="SUBTILASE_ASP"/>
    <property type="match status" value="1"/>
</dbReference>
<dbReference type="EC" id="3.4.21.48" evidence="10"/>
<feature type="signal peptide" evidence="7">
    <location>
        <begin position="1"/>
        <end position="20"/>
    </location>
</feature>
<dbReference type="Pfam" id="PF05922">
    <property type="entry name" value="Inhibitor_I9"/>
    <property type="match status" value="1"/>
</dbReference>
<dbReference type="InterPro" id="IPR023828">
    <property type="entry name" value="Peptidase_S8_Ser-AS"/>
</dbReference>
<dbReference type="OrthoDB" id="206201at2759"/>
<dbReference type="Gene3D" id="3.40.50.200">
    <property type="entry name" value="Peptidase S8/S53 domain"/>
    <property type="match status" value="1"/>
</dbReference>
<feature type="chain" id="PRO_5040809620" evidence="7">
    <location>
        <begin position="21"/>
        <end position="427"/>
    </location>
</feature>
<dbReference type="Gene3D" id="3.30.70.80">
    <property type="entry name" value="Peptidase S8 propeptide/proteinase inhibitor I9"/>
    <property type="match status" value="1"/>
</dbReference>
<dbReference type="SUPFAM" id="SSF54897">
    <property type="entry name" value="Protease propeptides/inhibitors"/>
    <property type="match status" value="1"/>
</dbReference>
<feature type="active site" description="Charge relay system" evidence="5">
    <location>
        <position position="204"/>
    </location>
</feature>
<organism evidence="10 11">
    <name type="scientific">Mycoemilia scoparia</name>
    <dbReference type="NCBI Taxonomy" id="417184"/>
    <lineage>
        <taxon>Eukaryota</taxon>
        <taxon>Fungi</taxon>
        <taxon>Fungi incertae sedis</taxon>
        <taxon>Zoopagomycota</taxon>
        <taxon>Kickxellomycotina</taxon>
        <taxon>Kickxellomycetes</taxon>
        <taxon>Kickxellales</taxon>
        <taxon>Kickxellaceae</taxon>
        <taxon>Mycoemilia</taxon>
    </lineage>
</organism>
<sequence length="427" mass="45813">MLFNRSILALTVLALGSTTASMLGHPRVYEADLFSSVNSEIIDDHYIVVFKDHVSPDAQHFRNHFSWLTNFITLANNQGGSEELNSIKHIYEHSLIGYAGRFQKEVLDHIRKSPDVAYVEKDSIVYANEVEKGAPWGLARISHREPLSFGNFGTYVYNPDGGEGVTAYVVDTGINTKHVDFESRASWGKTFAQDEIGDEDGNGHGTHVAGTIAGKRYGVAKKAKVVAVKVLGANGSGSTSGVISGIDFTVRAHKDEAAQAKRDGKNFKGSVANMSLGGGRSRSLDLTVDAAVKGGVFYAVAAGNENHDACQSSPAASELALTVGASTIADERAWFSNYGKCTDVFAPGKDILSAWIGSKFATNVISGTSMATPHVAGLAAYFLSLNNSTLTPLELKKLILEKSIKNALEDLPADTPNLLIYNHPKDF</sequence>
<keyword evidence="4 5" id="KW-0720">Serine protease</keyword>
<dbReference type="EMBL" id="JANBPU010000015">
    <property type="protein sequence ID" value="KAJ1920296.1"/>
    <property type="molecule type" value="Genomic_DNA"/>
</dbReference>
<evidence type="ECO:0000256" key="2">
    <source>
        <dbReference type="ARBA" id="ARBA00022670"/>
    </source>
</evidence>
<dbReference type="PANTHER" id="PTHR43806:SF11">
    <property type="entry name" value="CEREVISIN-RELATED"/>
    <property type="match status" value="1"/>
</dbReference>
<evidence type="ECO:0000256" key="1">
    <source>
        <dbReference type="ARBA" id="ARBA00011073"/>
    </source>
</evidence>
<keyword evidence="7" id="KW-0732">Signal</keyword>
<gene>
    <name evidence="10" type="primary">PRB1</name>
    <name evidence="10" type="ORF">H4219_001409</name>
</gene>
<evidence type="ECO:0000256" key="7">
    <source>
        <dbReference type="SAM" id="SignalP"/>
    </source>
</evidence>
<reference evidence="10" key="1">
    <citation type="submission" date="2022-07" db="EMBL/GenBank/DDBJ databases">
        <title>Phylogenomic reconstructions and comparative analyses of Kickxellomycotina fungi.</title>
        <authorList>
            <person name="Reynolds N.K."/>
            <person name="Stajich J.E."/>
            <person name="Barry K."/>
            <person name="Grigoriev I.V."/>
            <person name="Crous P."/>
            <person name="Smith M.E."/>
        </authorList>
    </citation>
    <scope>NUCLEOTIDE SEQUENCE</scope>
    <source>
        <strain evidence="10">NBRC 100468</strain>
    </source>
</reference>
<protein>
    <submittedName>
        <fullName evidence="10">Proteinase B</fullName>
        <ecNumber evidence="10">3.4.21.48</ecNumber>
    </submittedName>
</protein>
<dbReference type="InterPro" id="IPR050131">
    <property type="entry name" value="Peptidase_S8_subtilisin-like"/>
</dbReference>
<feature type="active site" description="Charge relay system" evidence="5">
    <location>
        <position position="171"/>
    </location>
</feature>
<dbReference type="SUPFAM" id="SSF52743">
    <property type="entry name" value="Subtilisin-like"/>
    <property type="match status" value="1"/>
</dbReference>
<evidence type="ECO:0000256" key="6">
    <source>
        <dbReference type="RuleBase" id="RU003355"/>
    </source>
</evidence>
<dbReference type="PANTHER" id="PTHR43806">
    <property type="entry name" value="PEPTIDASE S8"/>
    <property type="match status" value="1"/>
</dbReference>
<feature type="domain" description="Inhibitor I9" evidence="9">
    <location>
        <begin position="46"/>
        <end position="126"/>
    </location>
</feature>
<dbReference type="CDD" id="cd04077">
    <property type="entry name" value="Peptidases_S8_PCSK9_ProteinaseK_like"/>
    <property type="match status" value="1"/>
</dbReference>
<accession>A0A9W8DQE1</accession>
<feature type="active site" description="Charge relay system" evidence="5">
    <location>
        <position position="369"/>
    </location>
</feature>
<proteinExistence type="inferred from homology"/>
<keyword evidence="3 5" id="KW-0378">Hydrolase</keyword>
<dbReference type="PROSITE" id="PS51892">
    <property type="entry name" value="SUBTILASE"/>
    <property type="match status" value="1"/>
</dbReference>